<gene>
    <name evidence="2" type="ORF">JOF29_005296</name>
</gene>
<name>A0ABS4URC4_9ACTN</name>
<evidence type="ECO:0000313" key="2">
    <source>
        <dbReference type="EMBL" id="MBP2354186.1"/>
    </source>
</evidence>
<protein>
    <recommendedName>
        <fullName evidence="1">Apiosidase-like catalytic domain-containing protein</fullName>
    </recommendedName>
</protein>
<keyword evidence="3" id="KW-1185">Reference proteome</keyword>
<dbReference type="Proteomes" id="UP000755585">
    <property type="component" value="Unassembled WGS sequence"/>
</dbReference>
<dbReference type="EMBL" id="JAGINT010000002">
    <property type="protein sequence ID" value="MBP2354186.1"/>
    <property type="molecule type" value="Genomic_DNA"/>
</dbReference>
<dbReference type="PANTHER" id="PTHR37836">
    <property type="entry name" value="LMO1036 PROTEIN"/>
    <property type="match status" value="1"/>
</dbReference>
<feature type="domain" description="Apiosidase-like catalytic" evidence="1">
    <location>
        <begin position="108"/>
        <end position="429"/>
    </location>
</feature>
<accession>A0ABS4URC4</accession>
<sequence length="509" mass="55204">MSISSVWRQLELPATSDWVDFEHETGRTLRRPTFYDGSAAGGDGSAAGGDGGAVGAADAVVRKVRFAAPVAGRWRWVSGAESGEFDVRPAAVDEGNPFYAHGFWRMSPGGRSLVHADGTPAVLVADTAWALPWRATPDQVREYAADRRSKGFNAVLLMTVQPDMRAVGPRDRTQDEGFAVGFEDLPDGHLNQLNVEYFQYLDELLRILVDHGLVPVLQPVFQGFGWKGLDVAGTVVPADEYAKYCRYLVARYGAQPAIYLVGADGAGTELQIAAGGAEVHALDCYQQPTGIHYRPHIRPAAHQDADWLDFQWCQTGHTGEHVPERVADMWRNHPVKAVANGEPTYEHTGRTGVAEGWWQGHEAWSNLCAGGTMGVVYGAGSLWQWRLHPDEPGHSEYFLAPGAGWREAIGFEGSTYVGMLGKILSGLPTTDMTPDWTRVISGRALSTADGGLIVYRENGGQVMVFDETVPLSYTIVDPRDGSVVATGKRDTPDSPLPDAGGAPRVYICL</sequence>
<dbReference type="InterPro" id="IPR017853">
    <property type="entry name" value="GH"/>
</dbReference>
<dbReference type="RefSeq" id="WP_209697040.1">
    <property type="nucleotide sequence ID" value="NZ_BAAAVU010000025.1"/>
</dbReference>
<dbReference type="InterPro" id="IPR025277">
    <property type="entry name" value="Apiosidase-like_cat_dom"/>
</dbReference>
<reference evidence="2 3" key="1">
    <citation type="submission" date="2021-03" db="EMBL/GenBank/DDBJ databases">
        <title>Sequencing the genomes of 1000 actinobacteria strains.</title>
        <authorList>
            <person name="Klenk H.-P."/>
        </authorList>
    </citation>
    <scope>NUCLEOTIDE SEQUENCE [LARGE SCALE GENOMIC DNA]</scope>
    <source>
        <strain evidence="2 3">DSM 18824</strain>
    </source>
</reference>
<comment type="caution">
    <text evidence="2">The sequence shown here is derived from an EMBL/GenBank/DDBJ whole genome shotgun (WGS) entry which is preliminary data.</text>
</comment>
<dbReference type="Gene3D" id="3.20.20.80">
    <property type="entry name" value="Glycosidases"/>
    <property type="match status" value="1"/>
</dbReference>
<dbReference type="SUPFAM" id="SSF51445">
    <property type="entry name" value="(Trans)glycosidases"/>
    <property type="match status" value="1"/>
</dbReference>
<dbReference type="Pfam" id="PF13204">
    <property type="entry name" value="Apiosidase"/>
    <property type="match status" value="1"/>
</dbReference>
<organism evidence="2 3">
    <name type="scientific">Kribbella aluminosa</name>
    <dbReference type="NCBI Taxonomy" id="416017"/>
    <lineage>
        <taxon>Bacteria</taxon>
        <taxon>Bacillati</taxon>
        <taxon>Actinomycetota</taxon>
        <taxon>Actinomycetes</taxon>
        <taxon>Propionibacteriales</taxon>
        <taxon>Kribbellaceae</taxon>
        <taxon>Kribbella</taxon>
    </lineage>
</organism>
<evidence type="ECO:0000259" key="1">
    <source>
        <dbReference type="Pfam" id="PF13204"/>
    </source>
</evidence>
<dbReference type="PANTHER" id="PTHR37836:SF3">
    <property type="entry name" value="ENDOGLUCANASE"/>
    <property type="match status" value="1"/>
</dbReference>
<evidence type="ECO:0000313" key="3">
    <source>
        <dbReference type="Proteomes" id="UP000755585"/>
    </source>
</evidence>
<proteinExistence type="predicted"/>